<feature type="compositionally biased region" description="Polar residues" evidence="1">
    <location>
        <begin position="105"/>
        <end position="116"/>
    </location>
</feature>
<organism evidence="3 4">
    <name type="scientific">Aggregatimonas sangjinii</name>
    <dbReference type="NCBI Taxonomy" id="2583587"/>
    <lineage>
        <taxon>Bacteria</taxon>
        <taxon>Pseudomonadati</taxon>
        <taxon>Bacteroidota</taxon>
        <taxon>Flavobacteriia</taxon>
        <taxon>Flavobacteriales</taxon>
        <taxon>Flavobacteriaceae</taxon>
        <taxon>Aggregatimonas</taxon>
    </lineage>
</organism>
<feature type="chain" id="PRO_5022862105" evidence="2">
    <location>
        <begin position="26"/>
        <end position="622"/>
    </location>
</feature>
<proteinExistence type="predicted"/>
<dbReference type="PROSITE" id="PS51257">
    <property type="entry name" value="PROKAR_LIPOPROTEIN"/>
    <property type="match status" value="1"/>
</dbReference>
<evidence type="ECO:0000256" key="1">
    <source>
        <dbReference type="SAM" id="MobiDB-lite"/>
    </source>
</evidence>
<gene>
    <name evidence="3" type="ORF">FGM00_19295</name>
</gene>
<name>A0A5B7SUC6_9FLAO</name>
<feature type="region of interest" description="Disordered" evidence="1">
    <location>
        <begin position="141"/>
        <end position="186"/>
    </location>
</feature>
<feature type="region of interest" description="Disordered" evidence="1">
    <location>
        <begin position="105"/>
        <end position="124"/>
    </location>
</feature>
<evidence type="ECO:0000313" key="4">
    <source>
        <dbReference type="Proteomes" id="UP000310017"/>
    </source>
</evidence>
<dbReference type="KEGG" id="asag:FGM00_19295"/>
<dbReference type="Proteomes" id="UP000310017">
    <property type="component" value="Chromosome"/>
</dbReference>
<keyword evidence="2" id="KW-0732">Signal</keyword>
<dbReference type="Pfam" id="PF14092">
    <property type="entry name" value="DUF4270"/>
    <property type="match status" value="1"/>
</dbReference>
<sequence length="622" mass="68614">MIFLNRLKWPTLAGLMVLISLVACENDPTTIGAGIIGNEPFTTARAEFDVFAFNKKIEAVQTNRLPLYQLGIYNDPLYGQTEARITSQLRLSSFNPTFGSFSQTVEDNLDGSTPTQALGDEGENETVTEVILYIPYLTQSDAQRDSDGDGVDDVFDTAPDDPTNDSDGDGVGNSRETANGTDPLDASSFEVTATMPANTFPQQFDLDSIYGNRDNNFTLKVERSTYFLRDLDPNTSFQESQEYFSTQRFSPSFVSDVLFEGEVAISDEEMLVFEEEDPDTEELESLQVATRIAPGIRVALDTDFFQENFIDKEGSSELLSQGNFTEFLRGIHLSVNADTGEEMLLLLNLQQANITVTYTYNRVDTNDTPTDVSDDEIIMDEGSYVLNLVQGQGGNAVNTFINEAFPPQVQNQLDNTENASRIYLKGGAGSYAEIRLFDNDDDGFSEAINQIKANNWIVNEANLVFYVDRTTLDNAGAAPTGDDQPSREPERLYLYNTETGFPLINFATEQSVEESLFGTFLNYDGIVQRNAEGKSERYSIKITDHINNLVVRDSANVTLGLTMTGDAGFIGIANAMVAEGLEKQLPIISTLSPAGTVLFGSGEEVPDETKKLKLEIFYTEAN</sequence>
<keyword evidence="4" id="KW-1185">Reference proteome</keyword>
<dbReference type="OrthoDB" id="1466062at2"/>
<reference evidence="3 4" key="1">
    <citation type="submission" date="2019-05" db="EMBL/GenBank/DDBJ databases">
        <title>Genome sequencing of F202Z8.</title>
        <authorList>
            <person name="Kwon Y.M."/>
        </authorList>
    </citation>
    <scope>NUCLEOTIDE SEQUENCE [LARGE SCALE GENOMIC DNA]</scope>
    <source>
        <strain evidence="3 4">F202Z8</strain>
    </source>
</reference>
<feature type="compositionally biased region" description="Acidic residues" evidence="1">
    <location>
        <begin position="148"/>
        <end position="168"/>
    </location>
</feature>
<dbReference type="RefSeq" id="WP_138854492.1">
    <property type="nucleotide sequence ID" value="NZ_CP040710.1"/>
</dbReference>
<accession>A0A5B7SUC6</accession>
<dbReference type="EMBL" id="CP040710">
    <property type="protein sequence ID" value="QCX02156.1"/>
    <property type="molecule type" value="Genomic_DNA"/>
</dbReference>
<evidence type="ECO:0000256" key="2">
    <source>
        <dbReference type="SAM" id="SignalP"/>
    </source>
</evidence>
<dbReference type="AlphaFoldDB" id="A0A5B7SUC6"/>
<protein>
    <submittedName>
        <fullName evidence="3">DUF4270 domain-containing protein</fullName>
    </submittedName>
</protein>
<feature type="signal peptide" evidence="2">
    <location>
        <begin position="1"/>
        <end position="25"/>
    </location>
</feature>
<dbReference type="InterPro" id="IPR025366">
    <property type="entry name" value="DUF4270"/>
</dbReference>
<evidence type="ECO:0000313" key="3">
    <source>
        <dbReference type="EMBL" id="QCX02156.1"/>
    </source>
</evidence>